<feature type="domain" description="Peptidase C1A papain C-terminal" evidence="5">
    <location>
        <begin position="168"/>
        <end position="354"/>
    </location>
</feature>
<dbReference type="Gene3D" id="3.90.70.10">
    <property type="entry name" value="Cysteine proteinases"/>
    <property type="match status" value="1"/>
</dbReference>
<evidence type="ECO:0000256" key="2">
    <source>
        <dbReference type="ARBA" id="ARBA00023145"/>
    </source>
</evidence>
<organism evidence="6 7">
    <name type="scientific">Globisporangium ultimum (strain ATCC 200006 / CBS 805.95 / DAOM BR144)</name>
    <name type="common">Pythium ultimum</name>
    <dbReference type="NCBI Taxonomy" id="431595"/>
    <lineage>
        <taxon>Eukaryota</taxon>
        <taxon>Sar</taxon>
        <taxon>Stramenopiles</taxon>
        <taxon>Oomycota</taxon>
        <taxon>Peronosporomycetes</taxon>
        <taxon>Pythiales</taxon>
        <taxon>Pythiaceae</taxon>
        <taxon>Globisporangium</taxon>
    </lineage>
</organism>
<dbReference type="SUPFAM" id="SSF54001">
    <property type="entry name" value="Cysteine proteinases"/>
    <property type="match status" value="1"/>
</dbReference>
<name>K3WHY7_GLOUD</name>
<dbReference type="HOGENOM" id="CLU_029756_0_0_1"/>
<feature type="compositionally biased region" description="Low complexity" evidence="3">
    <location>
        <begin position="131"/>
        <end position="156"/>
    </location>
</feature>
<evidence type="ECO:0000313" key="7">
    <source>
        <dbReference type="Proteomes" id="UP000019132"/>
    </source>
</evidence>
<proteinExistence type="inferred from homology"/>
<dbReference type="EMBL" id="GL376631">
    <property type="status" value="NOT_ANNOTATED_CDS"/>
    <property type="molecule type" value="Genomic_DNA"/>
</dbReference>
<accession>K3WHY7</accession>
<dbReference type="eggNOG" id="KOG1543">
    <property type="taxonomic scope" value="Eukaryota"/>
</dbReference>
<dbReference type="CDD" id="cd02248">
    <property type="entry name" value="Peptidase_C1A"/>
    <property type="match status" value="1"/>
</dbReference>
<keyword evidence="4" id="KW-0732">Signal</keyword>
<dbReference type="GO" id="GO:0008234">
    <property type="term" value="F:cysteine-type peptidase activity"/>
    <property type="evidence" value="ECO:0007669"/>
    <property type="project" value="InterPro"/>
</dbReference>
<protein>
    <recommendedName>
        <fullName evidence="5">Peptidase C1A papain C-terminal domain-containing protein</fullName>
    </recommendedName>
</protein>
<evidence type="ECO:0000256" key="1">
    <source>
        <dbReference type="ARBA" id="ARBA00008455"/>
    </source>
</evidence>
<dbReference type="PRINTS" id="PR00705">
    <property type="entry name" value="PAPAIN"/>
</dbReference>
<dbReference type="InterPro" id="IPR039417">
    <property type="entry name" value="Peptidase_C1A_papain-like"/>
</dbReference>
<feature type="region of interest" description="Disordered" evidence="3">
    <location>
        <begin position="122"/>
        <end position="164"/>
    </location>
</feature>
<evidence type="ECO:0000259" key="5">
    <source>
        <dbReference type="SMART" id="SM00645"/>
    </source>
</evidence>
<dbReference type="PROSITE" id="PS00139">
    <property type="entry name" value="THIOL_PROTEASE_CYS"/>
    <property type="match status" value="1"/>
</dbReference>
<dbReference type="PANTHER" id="PTHR12411">
    <property type="entry name" value="CYSTEINE PROTEASE FAMILY C1-RELATED"/>
    <property type="match status" value="1"/>
</dbReference>
<sequence>MVASVSRLVCLSLLVATVTAERHASYDEWKQSKYYKEACNKKFLPPSSFSQNTGEFSMGTATGSGDSSVTAVEKKRFDQALTDIEELQKLHPYAKFSVNTPFALMTHDEFLAYVNRNNVNPDLNPLHHTTHSTSSSSNSSAPMTGAGATTTTSSGSKDGGLKTSAAASGETVDWQQKGCVTAVKDQSQCGACWAFSATAAMESGVCVETGGASLPNLADQELISCDNSGQSQGCGGGYASYTMDWIANSRAGKMCTLDSYPFTSSDGNVPGCKLSSCTEVDIGVTGFQSLRKDPSAQEDIVRSRPVSVFLYSGSRAFQFYSGGILTGENCDKTGAHSGLAVGFGEENEPVGYTVG</sequence>
<dbReference type="InParanoid" id="K3WHY7"/>
<keyword evidence="2" id="KW-0865">Zymogen</keyword>
<dbReference type="VEuPathDB" id="FungiDB:PYU1_G004568"/>
<reference evidence="7" key="1">
    <citation type="journal article" date="2010" name="Genome Biol.">
        <title>Genome sequence of the necrotrophic plant pathogen Pythium ultimum reveals original pathogenicity mechanisms and effector repertoire.</title>
        <authorList>
            <person name="Levesque C.A."/>
            <person name="Brouwer H."/>
            <person name="Cano L."/>
            <person name="Hamilton J.P."/>
            <person name="Holt C."/>
            <person name="Huitema E."/>
            <person name="Raffaele S."/>
            <person name="Robideau G.P."/>
            <person name="Thines M."/>
            <person name="Win J."/>
            <person name="Zerillo M.M."/>
            <person name="Beakes G.W."/>
            <person name="Boore J.L."/>
            <person name="Busam D."/>
            <person name="Dumas B."/>
            <person name="Ferriera S."/>
            <person name="Fuerstenberg S.I."/>
            <person name="Gachon C.M."/>
            <person name="Gaulin E."/>
            <person name="Govers F."/>
            <person name="Grenville-Briggs L."/>
            <person name="Horner N."/>
            <person name="Hostetler J."/>
            <person name="Jiang R.H."/>
            <person name="Johnson J."/>
            <person name="Krajaejun T."/>
            <person name="Lin H."/>
            <person name="Meijer H.J."/>
            <person name="Moore B."/>
            <person name="Morris P."/>
            <person name="Phuntmart V."/>
            <person name="Puiu D."/>
            <person name="Shetty J."/>
            <person name="Stajich J.E."/>
            <person name="Tripathy S."/>
            <person name="Wawra S."/>
            <person name="van West P."/>
            <person name="Whitty B.R."/>
            <person name="Coutinho P.M."/>
            <person name="Henrissat B."/>
            <person name="Martin F."/>
            <person name="Thomas P.D."/>
            <person name="Tyler B.M."/>
            <person name="De Vries R.P."/>
            <person name="Kamoun S."/>
            <person name="Yandell M."/>
            <person name="Tisserat N."/>
            <person name="Buell C.R."/>
        </authorList>
    </citation>
    <scope>NUCLEOTIDE SEQUENCE</scope>
    <source>
        <strain evidence="7">DAOM:BR144</strain>
    </source>
</reference>
<reference evidence="7" key="2">
    <citation type="submission" date="2010-04" db="EMBL/GenBank/DDBJ databases">
        <authorList>
            <person name="Buell R."/>
            <person name="Hamilton J."/>
            <person name="Hostetler J."/>
        </authorList>
    </citation>
    <scope>NUCLEOTIDE SEQUENCE [LARGE SCALE GENOMIC DNA]</scope>
    <source>
        <strain evidence="7">DAOM:BR144</strain>
    </source>
</reference>
<dbReference type="AlphaFoldDB" id="K3WHY7"/>
<evidence type="ECO:0000256" key="4">
    <source>
        <dbReference type="SAM" id="SignalP"/>
    </source>
</evidence>
<dbReference type="InterPro" id="IPR038765">
    <property type="entry name" value="Papain-like_cys_pep_sf"/>
</dbReference>
<dbReference type="InterPro" id="IPR013128">
    <property type="entry name" value="Peptidase_C1A"/>
</dbReference>
<dbReference type="InterPro" id="IPR000169">
    <property type="entry name" value="Pept_cys_AS"/>
</dbReference>
<reference evidence="6" key="3">
    <citation type="submission" date="2015-02" db="UniProtKB">
        <authorList>
            <consortium name="EnsemblProtists"/>
        </authorList>
    </citation>
    <scope>IDENTIFICATION</scope>
    <source>
        <strain evidence="6">DAOM BR144</strain>
    </source>
</reference>
<dbReference type="GO" id="GO:0006508">
    <property type="term" value="P:proteolysis"/>
    <property type="evidence" value="ECO:0007669"/>
    <property type="project" value="InterPro"/>
</dbReference>
<dbReference type="SMART" id="SM00645">
    <property type="entry name" value="Pept_C1"/>
    <property type="match status" value="1"/>
</dbReference>
<keyword evidence="7" id="KW-1185">Reference proteome</keyword>
<feature type="signal peptide" evidence="4">
    <location>
        <begin position="1"/>
        <end position="20"/>
    </location>
</feature>
<dbReference type="Proteomes" id="UP000019132">
    <property type="component" value="Unassembled WGS sequence"/>
</dbReference>
<feature type="chain" id="PRO_5018693771" description="Peptidase C1A papain C-terminal domain-containing protein" evidence="4">
    <location>
        <begin position="21"/>
        <end position="355"/>
    </location>
</feature>
<dbReference type="InterPro" id="IPR000668">
    <property type="entry name" value="Peptidase_C1A_C"/>
</dbReference>
<evidence type="ECO:0000256" key="3">
    <source>
        <dbReference type="SAM" id="MobiDB-lite"/>
    </source>
</evidence>
<dbReference type="Pfam" id="PF00112">
    <property type="entry name" value="Peptidase_C1"/>
    <property type="match status" value="1"/>
</dbReference>
<dbReference type="EnsemblProtists" id="PYU1_T004579">
    <property type="protein sequence ID" value="PYU1_T004579"/>
    <property type="gene ID" value="PYU1_G004568"/>
</dbReference>
<comment type="similarity">
    <text evidence="1">Belongs to the peptidase C1 family.</text>
</comment>
<dbReference type="STRING" id="431595.K3WHY7"/>
<evidence type="ECO:0000313" key="6">
    <source>
        <dbReference type="EnsemblProtists" id="PYU1_T004579"/>
    </source>
</evidence>